<feature type="region of interest" description="Disordered" evidence="2">
    <location>
        <begin position="1"/>
        <end position="33"/>
    </location>
</feature>
<feature type="coiled-coil region" evidence="1">
    <location>
        <begin position="67"/>
        <end position="109"/>
    </location>
</feature>
<proteinExistence type="predicted"/>
<dbReference type="OrthoDB" id="6720922at2759"/>
<organism evidence="3 4">
    <name type="scientific">Callosobruchus maculatus</name>
    <name type="common">Southern cowpea weevil</name>
    <name type="synonym">Pulse bruchid</name>
    <dbReference type="NCBI Taxonomy" id="64391"/>
    <lineage>
        <taxon>Eukaryota</taxon>
        <taxon>Metazoa</taxon>
        <taxon>Ecdysozoa</taxon>
        <taxon>Arthropoda</taxon>
        <taxon>Hexapoda</taxon>
        <taxon>Insecta</taxon>
        <taxon>Pterygota</taxon>
        <taxon>Neoptera</taxon>
        <taxon>Endopterygota</taxon>
        <taxon>Coleoptera</taxon>
        <taxon>Polyphaga</taxon>
        <taxon>Cucujiformia</taxon>
        <taxon>Chrysomeloidea</taxon>
        <taxon>Chrysomelidae</taxon>
        <taxon>Bruchinae</taxon>
        <taxon>Bruchini</taxon>
        <taxon>Callosobruchus</taxon>
    </lineage>
</organism>
<dbReference type="AlphaFoldDB" id="A0A653DSB0"/>
<name>A0A653DSB0_CALMS</name>
<evidence type="ECO:0000313" key="3">
    <source>
        <dbReference type="EMBL" id="VEN62907.1"/>
    </source>
</evidence>
<dbReference type="Proteomes" id="UP000410492">
    <property type="component" value="Unassembled WGS sequence"/>
</dbReference>
<sequence length="109" mass="12225">MATPTPTTSRSSSASFTARSRKSKTNKSTPAEEAYRTFGATAVELNEHVASISHRLDNLSETVHQTMTNLTETVNQAVDELMEERRRSNALMERQNELLAQLLQCLKKE</sequence>
<evidence type="ECO:0000256" key="2">
    <source>
        <dbReference type="SAM" id="MobiDB-lite"/>
    </source>
</evidence>
<evidence type="ECO:0000256" key="1">
    <source>
        <dbReference type="SAM" id="Coils"/>
    </source>
</evidence>
<protein>
    <submittedName>
        <fullName evidence="3">Uncharacterized protein</fullName>
    </submittedName>
</protein>
<reference evidence="3 4" key="1">
    <citation type="submission" date="2019-01" db="EMBL/GenBank/DDBJ databases">
        <authorList>
            <person name="Sayadi A."/>
        </authorList>
    </citation>
    <scope>NUCLEOTIDE SEQUENCE [LARGE SCALE GENOMIC DNA]</scope>
</reference>
<keyword evidence="1" id="KW-0175">Coiled coil</keyword>
<accession>A0A653DSB0</accession>
<feature type="compositionally biased region" description="Low complexity" evidence="2">
    <location>
        <begin position="1"/>
        <end position="18"/>
    </location>
</feature>
<gene>
    <name evidence="3" type="ORF">CALMAC_LOCUS19889</name>
</gene>
<dbReference type="EMBL" id="CAACVG010014238">
    <property type="protein sequence ID" value="VEN62907.1"/>
    <property type="molecule type" value="Genomic_DNA"/>
</dbReference>
<evidence type="ECO:0000313" key="4">
    <source>
        <dbReference type="Proteomes" id="UP000410492"/>
    </source>
</evidence>
<keyword evidence="4" id="KW-1185">Reference proteome</keyword>